<feature type="non-terminal residue" evidence="4">
    <location>
        <position position="1"/>
    </location>
</feature>
<dbReference type="Proteomes" id="UP000011087">
    <property type="component" value="Unassembled WGS sequence"/>
</dbReference>
<evidence type="ECO:0000256" key="1">
    <source>
        <dbReference type="ARBA" id="ARBA00022574"/>
    </source>
</evidence>
<keyword evidence="6" id="KW-1185">Reference proteome</keyword>
<sequence>MSGGFDRAVIFWDIATGKQLRKVGGLTVVNGTQVASFLGHKDVVTTVALYEIPDAGSVVQRGVSCSDDMSCRIYDLTDSFGNELACLGPASAGCNPALKTAHTGPITSITILNVPERRLLITGSEDKLIMIWDLLTYERLRVLTGHIDQPVVKVGLTPDGSRIVTASEDGKAATWSSLTGEL</sequence>
<feature type="repeat" description="WD" evidence="3">
    <location>
        <begin position="99"/>
        <end position="142"/>
    </location>
</feature>
<dbReference type="PANTHER" id="PTHR19848:SF8">
    <property type="entry name" value="F-BOX AND WD REPEAT DOMAIN CONTAINING 7"/>
    <property type="match status" value="1"/>
</dbReference>
<dbReference type="GeneID" id="17303592"/>
<evidence type="ECO:0000313" key="6">
    <source>
        <dbReference type="Proteomes" id="UP000011087"/>
    </source>
</evidence>
<dbReference type="InterPro" id="IPR019775">
    <property type="entry name" value="WD40_repeat_CS"/>
</dbReference>
<dbReference type="PaxDb" id="55529-EKX46819"/>
<dbReference type="EnsemblProtists" id="EKX46819">
    <property type="protein sequence ID" value="EKX46819"/>
    <property type="gene ID" value="GUITHDRAFT_70036"/>
</dbReference>
<dbReference type="RefSeq" id="XP_005833799.1">
    <property type="nucleotide sequence ID" value="XM_005833742.1"/>
</dbReference>
<feature type="repeat" description="WD" evidence="3">
    <location>
        <begin position="151"/>
        <end position="182"/>
    </location>
</feature>
<evidence type="ECO:0000313" key="4">
    <source>
        <dbReference type="EMBL" id="EKX46819.1"/>
    </source>
</evidence>
<dbReference type="Pfam" id="PF00400">
    <property type="entry name" value="WD40"/>
    <property type="match status" value="3"/>
</dbReference>
<dbReference type="InterPro" id="IPR001680">
    <property type="entry name" value="WD40_rpt"/>
</dbReference>
<dbReference type="OrthoDB" id="6262491at2759"/>
<reference evidence="6" key="2">
    <citation type="submission" date="2012-11" db="EMBL/GenBank/DDBJ databases">
        <authorList>
            <person name="Kuo A."/>
            <person name="Curtis B.A."/>
            <person name="Tanifuji G."/>
            <person name="Burki F."/>
            <person name="Gruber A."/>
            <person name="Irimia M."/>
            <person name="Maruyama S."/>
            <person name="Arias M.C."/>
            <person name="Ball S.G."/>
            <person name="Gile G.H."/>
            <person name="Hirakawa Y."/>
            <person name="Hopkins J.F."/>
            <person name="Rensing S.A."/>
            <person name="Schmutz J."/>
            <person name="Symeonidi A."/>
            <person name="Elias M."/>
            <person name="Eveleigh R.J."/>
            <person name="Herman E.K."/>
            <person name="Klute M.J."/>
            <person name="Nakayama T."/>
            <person name="Obornik M."/>
            <person name="Reyes-Prieto A."/>
            <person name="Armbrust E.V."/>
            <person name="Aves S.J."/>
            <person name="Beiko R.G."/>
            <person name="Coutinho P."/>
            <person name="Dacks J.B."/>
            <person name="Durnford D.G."/>
            <person name="Fast N.M."/>
            <person name="Green B.R."/>
            <person name="Grisdale C."/>
            <person name="Hempe F."/>
            <person name="Henrissat B."/>
            <person name="Hoppner M.P."/>
            <person name="Ishida K.-I."/>
            <person name="Kim E."/>
            <person name="Koreny L."/>
            <person name="Kroth P.G."/>
            <person name="Liu Y."/>
            <person name="Malik S.-B."/>
            <person name="Maier U.G."/>
            <person name="McRose D."/>
            <person name="Mock T."/>
            <person name="Neilson J.A."/>
            <person name="Onodera N.T."/>
            <person name="Poole A.M."/>
            <person name="Pritham E.J."/>
            <person name="Richards T.A."/>
            <person name="Rocap G."/>
            <person name="Roy S.W."/>
            <person name="Sarai C."/>
            <person name="Schaack S."/>
            <person name="Shirato S."/>
            <person name="Slamovits C.H."/>
            <person name="Spencer D.F."/>
            <person name="Suzuki S."/>
            <person name="Worden A.Z."/>
            <person name="Zauner S."/>
            <person name="Barry K."/>
            <person name="Bell C."/>
            <person name="Bharti A.K."/>
            <person name="Crow J.A."/>
            <person name="Grimwood J."/>
            <person name="Kramer R."/>
            <person name="Lindquist E."/>
            <person name="Lucas S."/>
            <person name="Salamov A."/>
            <person name="McFadden G.I."/>
            <person name="Lane C.E."/>
            <person name="Keeling P.J."/>
            <person name="Gray M.W."/>
            <person name="Grigoriev I.V."/>
            <person name="Archibald J.M."/>
        </authorList>
    </citation>
    <scope>NUCLEOTIDE SEQUENCE</scope>
    <source>
        <strain evidence="6">CCMP2712</strain>
    </source>
</reference>
<organism evidence="4">
    <name type="scientific">Guillardia theta (strain CCMP2712)</name>
    <name type="common">Cryptophyte</name>
    <dbReference type="NCBI Taxonomy" id="905079"/>
    <lineage>
        <taxon>Eukaryota</taxon>
        <taxon>Cryptophyceae</taxon>
        <taxon>Pyrenomonadales</taxon>
        <taxon>Geminigeraceae</taxon>
        <taxon>Guillardia</taxon>
    </lineage>
</organism>
<dbReference type="PANTHER" id="PTHR19848">
    <property type="entry name" value="WD40 REPEAT PROTEIN"/>
    <property type="match status" value="1"/>
</dbReference>
<keyword evidence="1 3" id="KW-0853">WD repeat</keyword>
<feature type="repeat" description="WD" evidence="3">
    <location>
        <begin position="1"/>
        <end position="22"/>
    </location>
</feature>
<dbReference type="PROSITE" id="PS00678">
    <property type="entry name" value="WD_REPEATS_1"/>
    <property type="match status" value="1"/>
</dbReference>
<evidence type="ECO:0000313" key="5">
    <source>
        <dbReference type="EnsemblProtists" id="EKX46819"/>
    </source>
</evidence>
<dbReference type="AlphaFoldDB" id="L1JFB6"/>
<evidence type="ECO:0000256" key="2">
    <source>
        <dbReference type="ARBA" id="ARBA00022737"/>
    </source>
</evidence>
<dbReference type="PROSITE" id="PS50294">
    <property type="entry name" value="WD_REPEATS_REGION"/>
    <property type="match status" value="1"/>
</dbReference>
<dbReference type="SUPFAM" id="SSF50978">
    <property type="entry name" value="WD40 repeat-like"/>
    <property type="match status" value="1"/>
</dbReference>
<reference evidence="4 6" key="1">
    <citation type="journal article" date="2012" name="Nature">
        <title>Algal genomes reveal evolutionary mosaicism and the fate of nucleomorphs.</title>
        <authorList>
            <consortium name="DOE Joint Genome Institute"/>
            <person name="Curtis B.A."/>
            <person name="Tanifuji G."/>
            <person name="Burki F."/>
            <person name="Gruber A."/>
            <person name="Irimia M."/>
            <person name="Maruyama S."/>
            <person name="Arias M.C."/>
            <person name="Ball S.G."/>
            <person name="Gile G.H."/>
            <person name="Hirakawa Y."/>
            <person name="Hopkins J.F."/>
            <person name="Kuo A."/>
            <person name="Rensing S.A."/>
            <person name="Schmutz J."/>
            <person name="Symeonidi A."/>
            <person name="Elias M."/>
            <person name="Eveleigh R.J."/>
            <person name="Herman E.K."/>
            <person name="Klute M.J."/>
            <person name="Nakayama T."/>
            <person name="Obornik M."/>
            <person name="Reyes-Prieto A."/>
            <person name="Armbrust E.V."/>
            <person name="Aves S.J."/>
            <person name="Beiko R.G."/>
            <person name="Coutinho P."/>
            <person name="Dacks J.B."/>
            <person name="Durnford D.G."/>
            <person name="Fast N.M."/>
            <person name="Green B.R."/>
            <person name="Grisdale C.J."/>
            <person name="Hempel F."/>
            <person name="Henrissat B."/>
            <person name="Hoppner M.P."/>
            <person name="Ishida K."/>
            <person name="Kim E."/>
            <person name="Koreny L."/>
            <person name="Kroth P.G."/>
            <person name="Liu Y."/>
            <person name="Malik S.B."/>
            <person name="Maier U.G."/>
            <person name="McRose D."/>
            <person name="Mock T."/>
            <person name="Neilson J.A."/>
            <person name="Onodera N.T."/>
            <person name="Poole A.M."/>
            <person name="Pritham E.J."/>
            <person name="Richards T.A."/>
            <person name="Rocap G."/>
            <person name="Roy S.W."/>
            <person name="Sarai C."/>
            <person name="Schaack S."/>
            <person name="Shirato S."/>
            <person name="Slamovits C.H."/>
            <person name="Spencer D.F."/>
            <person name="Suzuki S."/>
            <person name="Worden A.Z."/>
            <person name="Zauner S."/>
            <person name="Barry K."/>
            <person name="Bell C."/>
            <person name="Bharti A.K."/>
            <person name="Crow J.A."/>
            <person name="Grimwood J."/>
            <person name="Kramer R."/>
            <person name="Lindquist E."/>
            <person name="Lucas S."/>
            <person name="Salamov A."/>
            <person name="McFadden G.I."/>
            <person name="Lane C.E."/>
            <person name="Keeling P.J."/>
            <person name="Gray M.W."/>
            <person name="Grigoriev I.V."/>
            <person name="Archibald J.M."/>
        </authorList>
    </citation>
    <scope>NUCLEOTIDE SEQUENCE</scope>
    <source>
        <strain evidence="4 6">CCMP2712</strain>
    </source>
</reference>
<keyword evidence="2" id="KW-0677">Repeat</keyword>
<reference evidence="5" key="3">
    <citation type="submission" date="2016-03" db="UniProtKB">
        <authorList>
            <consortium name="EnsemblProtists"/>
        </authorList>
    </citation>
    <scope>IDENTIFICATION</scope>
</reference>
<dbReference type="STRING" id="905079.L1JFB6"/>
<dbReference type="InterPro" id="IPR036322">
    <property type="entry name" value="WD40_repeat_dom_sf"/>
</dbReference>
<evidence type="ECO:0000256" key="3">
    <source>
        <dbReference type="PROSITE-ProRule" id="PRU00221"/>
    </source>
</evidence>
<dbReference type="SMART" id="SM00320">
    <property type="entry name" value="WD40"/>
    <property type="match status" value="3"/>
</dbReference>
<dbReference type="Gene3D" id="2.130.10.10">
    <property type="entry name" value="YVTN repeat-like/Quinoprotein amine dehydrogenase"/>
    <property type="match status" value="1"/>
</dbReference>
<accession>L1JFB6</accession>
<dbReference type="InterPro" id="IPR015943">
    <property type="entry name" value="WD40/YVTN_repeat-like_dom_sf"/>
</dbReference>
<dbReference type="eggNOG" id="KOG0266">
    <property type="taxonomic scope" value="Eukaryota"/>
</dbReference>
<protein>
    <submittedName>
        <fullName evidence="4 5">Uncharacterized protein</fullName>
    </submittedName>
</protein>
<dbReference type="EMBL" id="JH992992">
    <property type="protein sequence ID" value="EKX46819.1"/>
    <property type="molecule type" value="Genomic_DNA"/>
</dbReference>
<gene>
    <name evidence="4" type="ORF">GUITHDRAFT_70036</name>
</gene>
<name>L1JFB6_GUITC</name>
<proteinExistence type="predicted"/>
<dbReference type="HOGENOM" id="CLU_1485792_0_0_1"/>
<dbReference type="PROSITE" id="PS50082">
    <property type="entry name" value="WD_REPEATS_2"/>
    <property type="match status" value="3"/>
</dbReference>
<dbReference type="KEGG" id="gtt:GUITHDRAFT_70036"/>